<accession>A0ABY0W884</accession>
<keyword evidence="1" id="KW-0732">Signal</keyword>
<gene>
    <name evidence="3" type="ORF">SAMN04490181_0642</name>
</gene>
<proteinExistence type="predicted"/>
<evidence type="ECO:0000259" key="2">
    <source>
        <dbReference type="Pfam" id="PF08332"/>
    </source>
</evidence>
<evidence type="ECO:0000313" key="3">
    <source>
        <dbReference type="EMBL" id="SDU85964.1"/>
    </source>
</evidence>
<organism evidence="3 4">
    <name type="scientific">Pseudomonas brenneri</name>
    <dbReference type="NCBI Taxonomy" id="129817"/>
    <lineage>
        <taxon>Bacteria</taxon>
        <taxon>Pseudomonadati</taxon>
        <taxon>Pseudomonadota</taxon>
        <taxon>Gammaproteobacteria</taxon>
        <taxon>Pseudomonadales</taxon>
        <taxon>Pseudomonadaceae</taxon>
        <taxon>Pseudomonas</taxon>
    </lineage>
</organism>
<dbReference type="RefSeq" id="WP_197677881.1">
    <property type="nucleotide sequence ID" value="NZ_BMNU01000006.1"/>
</dbReference>
<protein>
    <submittedName>
        <fullName evidence="3">Calcium/calmodulin dependent protein kinase II association domain-containing protein</fullName>
    </submittedName>
</protein>
<dbReference type="Pfam" id="PF08332">
    <property type="entry name" value="CaMKII_AD"/>
    <property type="match status" value="1"/>
</dbReference>
<keyword evidence="3" id="KW-0418">Kinase</keyword>
<evidence type="ECO:0000256" key="1">
    <source>
        <dbReference type="SAM" id="SignalP"/>
    </source>
</evidence>
<dbReference type="SUPFAM" id="SSF54427">
    <property type="entry name" value="NTF2-like"/>
    <property type="match status" value="1"/>
</dbReference>
<name>A0ABY0W884_9PSED</name>
<dbReference type="EMBL" id="LT629800">
    <property type="protein sequence ID" value="SDU85964.1"/>
    <property type="molecule type" value="Genomic_DNA"/>
</dbReference>
<feature type="domain" description="Calcium/calmodulin-dependent protein kinase II association-domain" evidence="2">
    <location>
        <begin position="49"/>
        <end position="163"/>
    </location>
</feature>
<keyword evidence="4" id="KW-1185">Reference proteome</keyword>
<dbReference type="Gene3D" id="3.10.450.50">
    <property type="match status" value="1"/>
</dbReference>
<dbReference type="GO" id="GO:0016301">
    <property type="term" value="F:kinase activity"/>
    <property type="evidence" value="ECO:0007669"/>
    <property type="project" value="UniProtKB-KW"/>
</dbReference>
<dbReference type="InterPro" id="IPR013543">
    <property type="entry name" value="Ca/CaM-dep_prot_kinase-assoc"/>
</dbReference>
<feature type="chain" id="PRO_5046799328" evidence="1">
    <location>
        <begin position="31"/>
        <end position="176"/>
    </location>
</feature>
<evidence type="ECO:0000313" key="4">
    <source>
        <dbReference type="Proteomes" id="UP000199620"/>
    </source>
</evidence>
<sequence length="176" mass="19469">MKTTNLIRSQLLTLAMTSAFTFFTAASATAAEGNDALPYSSDPQIKSVQQEAYNVVRQYEQALNEGNTKKIVSLFAADSVAEWNNKPTYTTAQQKAEGYDALFKIAKFKTVFAYDAINLYGDAAVIRTHHHKGATVMENGKPVTDLNREVFVLNKTSQGWKIVLYTFNTDPIQGEG</sequence>
<reference evidence="3 4" key="1">
    <citation type="submission" date="2016-10" db="EMBL/GenBank/DDBJ databases">
        <authorList>
            <person name="Varghese N."/>
            <person name="Submissions S."/>
        </authorList>
    </citation>
    <scope>NUCLEOTIDE SEQUENCE [LARGE SCALE GENOMIC DNA]</scope>
    <source>
        <strain evidence="3 4">BS2771</strain>
    </source>
</reference>
<keyword evidence="3" id="KW-0808">Transferase</keyword>
<dbReference type="Proteomes" id="UP000199620">
    <property type="component" value="Chromosome I"/>
</dbReference>
<dbReference type="InterPro" id="IPR032710">
    <property type="entry name" value="NTF2-like_dom_sf"/>
</dbReference>
<feature type="signal peptide" evidence="1">
    <location>
        <begin position="1"/>
        <end position="30"/>
    </location>
</feature>